<gene>
    <name evidence="1" type="ORF">EDC29_10585</name>
</gene>
<name>A0A4R4AAB2_MARGR</name>
<evidence type="ECO:0000313" key="2">
    <source>
        <dbReference type="Proteomes" id="UP000295247"/>
    </source>
</evidence>
<reference evidence="1 2" key="1">
    <citation type="submission" date="2019-03" db="EMBL/GenBank/DDBJ databases">
        <title>Genomic Encyclopedia of Type Strains, Phase IV (KMG-IV): sequencing the most valuable type-strain genomes for metagenomic binning, comparative biology and taxonomic classification.</title>
        <authorList>
            <person name="Goeker M."/>
        </authorList>
    </citation>
    <scope>NUCLEOTIDE SEQUENCE [LARGE SCALE GENOMIC DNA]</scope>
    <source>
        <strain evidence="1 2">DSM 203</strain>
    </source>
</reference>
<dbReference type="AlphaFoldDB" id="A0A4R4AAB2"/>
<dbReference type="EMBL" id="SMDC01000005">
    <property type="protein sequence ID" value="TCW35911.1"/>
    <property type="molecule type" value="Genomic_DNA"/>
</dbReference>
<protein>
    <submittedName>
        <fullName evidence="1">Uncharacterized protein</fullName>
    </submittedName>
</protein>
<comment type="caution">
    <text evidence="1">The sequence shown here is derived from an EMBL/GenBank/DDBJ whole genome shotgun (WGS) entry which is preliminary data.</text>
</comment>
<proteinExistence type="predicted"/>
<evidence type="ECO:0000313" key="1">
    <source>
        <dbReference type="EMBL" id="TCW35911.1"/>
    </source>
</evidence>
<dbReference type="RefSeq" id="WP_123140190.1">
    <property type="nucleotide sequence ID" value="NZ_JAKEDQ010000006.1"/>
</dbReference>
<sequence length="64" mass="7453">MHTKQTQALWELQRQGLPDIAESAARHWSEGRRYEPDGALHIPRSLETLIEQCNWEIDRVSVQA</sequence>
<dbReference type="Proteomes" id="UP000295247">
    <property type="component" value="Unassembled WGS sequence"/>
</dbReference>
<organism evidence="1 2">
    <name type="scientific">Marichromatium gracile</name>
    <name type="common">Chromatium gracile</name>
    <dbReference type="NCBI Taxonomy" id="1048"/>
    <lineage>
        <taxon>Bacteria</taxon>
        <taxon>Pseudomonadati</taxon>
        <taxon>Pseudomonadota</taxon>
        <taxon>Gammaproteobacteria</taxon>
        <taxon>Chromatiales</taxon>
        <taxon>Chromatiaceae</taxon>
        <taxon>Marichromatium</taxon>
    </lineage>
</organism>
<accession>A0A4R4AAB2</accession>